<protein>
    <recommendedName>
        <fullName evidence="3">NACHT domain-containing protein</fullName>
    </recommendedName>
</protein>
<evidence type="ECO:0008006" key="3">
    <source>
        <dbReference type="Google" id="ProtNLM"/>
    </source>
</evidence>
<accession>A0ABX7X2G7</accession>
<dbReference type="Gene3D" id="1.25.40.10">
    <property type="entry name" value="Tetratricopeptide repeat domain"/>
    <property type="match status" value="1"/>
</dbReference>
<dbReference type="SUPFAM" id="SSF52540">
    <property type="entry name" value="P-loop containing nucleoside triphosphate hydrolases"/>
    <property type="match status" value="1"/>
</dbReference>
<dbReference type="RefSeq" id="WP_210226767.1">
    <property type="nucleotide sequence ID" value="NZ_CP072800.1"/>
</dbReference>
<dbReference type="InterPro" id="IPR011990">
    <property type="entry name" value="TPR-like_helical_dom_sf"/>
</dbReference>
<dbReference type="EMBL" id="CP072800">
    <property type="protein sequence ID" value="QTR49941.1"/>
    <property type="molecule type" value="Genomic_DNA"/>
</dbReference>
<evidence type="ECO:0000313" key="1">
    <source>
        <dbReference type="EMBL" id="QTR49941.1"/>
    </source>
</evidence>
<reference evidence="1 2" key="1">
    <citation type="submission" date="2021-04" db="EMBL/GenBank/DDBJ databases">
        <title>Genomics, taxonomy and metabolism of representatives of sulfur bacteria of the genus Thiothrix: Thiothrix fructosivorans QT, Thiothrix unzii A1T and three new species, Thiothrix subterranea sp. nov., Thiothrix litoralis sp. nov. and 'Candidatus Thiothrix anitrata' sp. nov.</title>
        <authorList>
            <person name="Ravin N.V."/>
            <person name="Smolyakov D."/>
            <person name="Rudenko T.S."/>
            <person name="Mardanov A.V."/>
            <person name="Beletsky A.V."/>
            <person name="Markov N.D."/>
            <person name="Fomenkov A.I."/>
            <person name="Roberts R.J."/>
            <person name="Karnachuk O.V."/>
            <person name="Novikov A."/>
            <person name="Grabovich M.Y."/>
        </authorList>
    </citation>
    <scope>NUCLEOTIDE SEQUENCE [LARGE SCALE GENOMIC DNA]</scope>
    <source>
        <strain evidence="1 2">A52</strain>
    </source>
</reference>
<dbReference type="InterPro" id="IPR027417">
    <property type="entry name" value="P-loop_NTPase"/>
</dbReference>
<proteinExistence type="predicted"/>
<evidence type="ECO:0000313" key="2">
    <source>
        <dbReference type="Proteomes" id="UP000672027"/>
    </source>
</evidence>
<dbReference type="SUPFAM" id="SSF48452">
    <property type="entry name" value="TPR-like"/>
    <property type="match status" value="1"/>
</dbReference>
<organism evidence="1 2">
    <name type="scientific">Candidatus Thiothrix anitrata</name>
    <dbReference type="NCBI Taxonomy" id="2823902"/>
    <lineage>
        <taxon>Bacteria</taxon>
        <taxon>Pseudomonadati</taxon>
        <taxon>Pseudomonadota</taxon>
        <taxon>Gammaproteobacteria</taxon>
        <taxon>Thiotrichales</taxon>
        <taxon>Thiotrichaceae</taxon>
        <taxon>Thiothrix</taxon>
    </lineage>
</organism>
<gene>
    <name evidence="1" type="ORF">J8380_17245</name>
</gene>
<sequence length="839" mass="94345">MTQDLIEERRQRLQEQWRLLYASHDLETRVDEKIRIKAIIDPIEKELQALGATTASMPTPSNVRIDRLPTVSGEFFGREAELQLLNDALANDTTNIIQFIAPGGTGKTKMLRYWLDQVRPEKLIAWSFYSQGASEEKQPSATLFYNLLFDSLDPSKTIADFANQPEKMGEYLADLLRQQNCLLILDGFEPLQHSSAVLRGELKDRTLRALLKSLAAHHTSLCIITTRIAISELSGHSQPVVISHNLENLAEQDGIKLLKSLGITGNNAALLKAVNEYGRHALALHLLGNALTIYLDGDILKRDRIPELFGEEAYTDVERHAFKVMQAYKTWLKDTPELQLLYLLSLFDHPIDTEVLEVLWKAQIPGLTDKIPLKAWKVAIRDLREKHRLLSTHEGRSDLLDCHPLLREYFGKQLQTQQPKAWQQAHKKLYEYYKAIPKLLPDTLEEMRPLFHAVTHGCAAGLQQRVATEVYYSRIMRKEEAYNVKKLGAFSDDLAVIACFFTDVWDKPSTKLKGTWPIGIVGNAGFCLRALGRLREALAPMQACVEMALRQKDWIEAAKGASNLSELQLTLGDVAQAVESGARSSRYADQSGDMFLRMGFRTTRADALHQIGDTATALALFREAEQLQQEHQPEYPRLSSLGGFCYCDLLLAQGSTAEVLERAEQTLEWVTRARRDVLSAALDQLTLGRAHLQQAVEETPPNLPLSGEEQEQATHLLEQTVAGLREAGQQQYLPLGLLARAALHRHTRDFARARQDLQEVFDIADGSGMRLHLTDYHLEMARLLVAESLAPCPPCGGRVGEGGNSREAANLAYHIAEAERLINETGYHRRDKELAELKT</sequence>
<name>A0ABX7X2G7_9GAMM</name>
<keyword evidence="2" id="KW-1185">Reference proteome</keyword>
<dbReference type="Gene3D" id="3.40.50.300">
    <property type="entry name" value="P-loop containing nucleotide triphosphate hydrolases"/>
    <property type="match status" value="1"/>
</dbReference>
<dbReference type="Proteomes" id="UP000672027">
    <property type="component" value="Chromosome"/>
</dbReference>